<organism evidence="1 2">
    <name type="scientific">Rhizoctonia solani</name>
    <dbReference type="NCBI Taxonomy" id="456999"/>
    <lineage>
        <taxon>Eukaryota</taxon>
        <taxon>Fungi</taxon>
        <taxon>Dikarya</taxon>
        <taxon>Basidiomycota</taxon>
        <taxon>Agaricomycotina</taxon>
        <taxon>Agaricomycetes</taxon>
        <taxon>Cantharellales</taxon>
        <taxon>Ceratobasidiaceae</taxon>
        <taxon>Rhizoctonia</taxon>
    </lineage>
</organism>
<evidence type="ECO:0000313" key="2">
    <source>
        <dbReference type="Proteomes" id="UP000614334"/>
    </source>
</evidence>
<name>A0A8H7I7B2_9AGAM</name>
<accession>A0A8H7I7B2</accession>
<comment type="caution">
    <text evidence="1">The sequence shown here is derived from an EMBL/GenBank/DDBJ whole genome shotgun (WGS) entry which is preliminary data.</text>
</comment>
<dbReference type="Proteomes" id="UP000614334">
    <property type="component" value="Unassembled WGS sequence"/>
</dbReference>
<reference evidence="1" key="1">
    <citation type="submission" date="2020-09" db="EMBL/GenBank/DDBJ databases">
        <title>Comparative genome analyses of four rice-infecting Rhizoctonia solani isolates reveal extensive enrichment of homogalacturonan modification genes.</title>
        <authorList>
            <person name="Lee D.-Y."/>
            <person name="Jeon J."/>
            <person name="Kim K.-T."/>
            <person name="Cheong K."/>
            <person name="Song H."/>
            <person name="Choi G."/>
            <person name="Ko J."/>
            <person name="Opiyo S.O."/>
            <person name="Zuo S."/>
            <person name="Madhav S."/>
            <person name="Lee Y.-H."/>
            <person name="Wang G.-L."/>
        </authorList>
    </citation>
    <scope>NUCLEOTIDE SEQUENCE</scope>
    <source>
        <strain evidence="1">AG1-IA B2</strain>
    </source>
</reference>
<dbReference type="AlphaFoldDB" id="A0A8H7I7B2"/>
<sequence>MELFEKHFGFTLGIYYLARMQRHTVLPLDYPLDTPLEKSPLIWGKQAEEFLPKQWIGKKIDEVTQTDPACLESILQSFQDDIWIGFLRLHRIQICEVMLAELVTNFKFEPGQEECVWVNHGIQFPYAKKDIPYPDKFPKLFLKVSEI</sequence>
<evidence type="ECO:0000313" key="1">
    <source>
        <dbReference type="EMBL" id="KAF8751197.1"/>
    </source>
</evidence>
<protein>
    <submittedName>
        <fullName evidence="1">Uncharacterized protein</fullName>
    </submittedName>
</protein>
<gene>
    <name evidence="1" type="ORF">RHS01_08646</name>
</gene>
<proteinExistence type="predicted"/>
<dbReference type="EMBL" id="JACYCF010000018">
    <property type="protein sequence ID" value="KAF8751197.1"/>
    <property type="molecule type" value="Genomic_DNA"/>
</dbReference>